<feature type="region of interest" description="Disordered" evidence="1">
    <location>
        <begin position="372"/>
        <end position="402"/>
    </location>
</feature>
<dbReference type="PANTHER" id="PTHR37024:SF5">
    <property type="entry name" value="IMPA N-TERMINAL DOMAIN-CONTAINING PROTEIN"/>
    <property type="match status" value="1"/>
</dbReference>
<feature type="domain" description="ImpA N-terminal" evidence="2">
    <location>
        <begin position="34"/>
        <end position="127"/>
    </location>
</feature>
<dbReference type="Pfam" id="PF06812">
    <property type="entry name" value="ImpA_N"/>
    <property type="match status" value="1"/>
</dbReference>
<dbReference type="InterPro" id="IPR010657">
    <property type="entry name" value="ImpA_N"/>
</dbReference>
<feature type="region of interest" description="Disordered" evidence="1">
    <location>
        <begin position="188"/>
        <end position="220"/>
    </location>
</feature>
<dbReference type="PANTHER" id="PTHR37024">
    <property type="entry name" value="TYPE VI SECRETION SYSTEM DUF2094 AND IMPA-RELATED DOMAIN PROTEIN"/>
    <property type="match status" value="1"/>
</dbReference>
<organism evidence="3 4">
    <name type="scientific">Ectothiorhodospira marina</name>
    <dbReference type="NCBI Taxonomy" id="1396821"/>
    <lineage>
        <taxon>Bacteria</taxon>
        <taxon>Pseudomonadati</taxon>
        <taxon>Pseudomonadota</taxon>
        <taxon>Gammaproteobacteria</taxon>
        <taxon>Chromatiales</taxon>
        <taxon>Ectothiorhodospiraceae</taxon>
        <taxon>Ectothiorhodospira</taxon>
    </lineage>
</organism>
<name>A0A1H7IYY0_9GAMM</name>
<evidence type="ECO:0000313" key="3">
    <source>
        <dbReference type="EMBL" id="SEK67414.1"/>
    </source>
</evidence>
<dbReference type="Pfam" id="PF16989">
    <property type="entry name" value="T6SS_VasJ"/>
    <property type="match status" value="1"/>
</dbReference>
<evidence type="ECO:0000313" key="4">
    <source>
        <dbReference type="Proteomes" id="UP000199256"/>
    </source>
</evidence>
<dbReference type="InterPro" id="IPR017739">
    <property type="entry name" value="T6SS-assoc_VCA0119"/>
</dbReference>
<dbReference type="AlphaFoldDB" id="A0A1H7IYY0"/>
<feature type="compositionally biased region" description="Polar residues" evidence="1">
    <location>
        <begin position="373"/>
        <end position="387"/>
    </location>
</feature>
<keyword evidence="4" id="KW-1185">Reference proteome</keyword>
<dbReference type="OrthoDB" id="1522895at2"/>
<dbReference type="STRING" id="1396821.SAMN05444515_10438"/>
<proteinExistence type="predicted"/>
<dbReference type="Proteomes" id="UP000199256">
    <property type="component" value="Unassembled WGS sequence"/>
</dbReference>
<evidence type="ECO:0000256" key="1">
    <source>
        <dbReference type="SAM" id="MobiDB-lite"/>
    </source>
</evidence>
<feature type="region of interest" description="Disordered" evidence="1">
    <location>
        <begin position="513"/>
        <end position="535"/>
    </location>
</feature>
<sequence length="535" mass="58430">MKTASPDLLAPVVESASLIRWATAPLGKDSGIEDPRHHPTLLAIKQAMGRLQGTDFDQVIQDAGRFLGTQAKDLRVAGYLWLALVTRDQIPGLMTGTSLYRQLLASGDGPIHPCKPAQRRAALDWLNSERVRLLLNQLDATLTPDQVKQIEDDLEHIETRLAMGPWDDPGMPPRWHILRQWLQARRKDSVADPGARGTSSVNPEEGGLDPSPPPEPRNPARVLDLSTETLVSSARNLHDALQKQGRLIEAWAFARAARWAGLTLPPHDRGMTRIPPPRAGGWATLDEAQARGDWACVLASGAALFFEPGFHLALDLQHRLANAAEQHQAADLALDIQAHARVLIQRLPGLEALSFDDGRPFADAATLAWLQGGPTSESLPASQSADPTPSADHVAGEPDPDTLSALPLPEAWQVLERWPMNTERQRLTAAIARAELCLRARRPDVALPILQAARAHLEVVRIVDWDPAMGTILITRLHQVALMLSARGVPQEALIRECEQELARLDPQAAMASFPLPEGRSRTAAGPHDNRQPQG</sequence>
<protein>
    <submittedName>
        <fullName evidence="3">Type VI secretion system protein VasJ</fullName>
    </submittedName>
</protein>
<dbReference type="RefSeq" id="WP_090251711.1">
    <property type="nucleotide sequence ID" value="NZ_FOAA01000004.1"/>
</dbReference>
<evidence type="ECO:0000259" key="2">
    <source>
        <dbReference type="Pfam" id="PF06812"/>
    </source>
</evidence>
<reference evidence="4" key="1">
    <citation type="submission" date="2016-10" db="EMBL/GenBank/DDBJ databases">
        <authorList>
            <person name="Varghese N."/>
            <person name="Submissions S."/>
        </authorList>
    </citation>
    <scope>NUCLEOTIDE SEQUENCE [LARGE SCALE GENOMIC DNA]</scope>
    <source>
        <strain evidence="4">DSM 241</strain>
    </source>
</reference>
<accession>A0A1H7IYY0</accession>
<gene>
    <name evidence="3" type="ORF">SAMN05444515_10438</name>
</gene>
<dbReference type="EMBL" id="FOAA01000004">
    <property type="protein sequence ID" value="SEK67414.1"/>
    <property type="molecule type" value="Genomic_DNA"/>
</dbReference>